<dbReference type="EMBL" id="CM044705">
    <property type="protein sequence ID" value="KAI5664423.1"/>
    <property type="molecule type" value="Genomic_DNA"/>
</dbReference>
<dbReference type="Proteomes" id="UP001060085">
    <property type="component" value="Linkage Group LG05"/>
</dbReference>
<comment type="caution">
    <text evidence="1">The sequence shown here is derived from an EMBL/GenBank/DDBJ whole genome shotgun (WGS) entry which is preliminary data.</text>
</comment>
<accession>A0ACC0ATW5</accession>
<organism evidence="1 2">
    <name type="scientific">Catharanthus roseus</name>
    <name type="common">Madagascar periwinkle</name>
    <name type="synonym">Vinca rosea</name>
    <dbReference type="NCBI Taxonomy" id="4058"/>
    <lineage>
        <taxon>Eukaryota</taxon>
        <taxon>Viridiplantae</taxon>
        <taxon>Streptophyta</taxon>
        <taxon>Embryophyta</taxon>
        <taxon>Tracheophyta</taxon>
        <taxon>Spermatophyta</taxon>
        <taxon>Magnoliopsida</taxon>
        <taxon>eudicotyledons</taxon>
        <taxon>Gunneridae</taxon>
        <taxon>Pentapetalae</taxon>
        <taxon>asterids</taxon>
        <taxon>lamiids</taxon>
        <taxon>Gentianales</taxon>
        <taxon>Apocynaceae</taxon>
        <taxon>Rauvolfioideae</taxon>
        <taxon>Vinceae</taxon>
        <taxon>Catharanthinae</taxon>
        <taxon>Catharanthus</taxon>
    </lineage>
</organism>
<proteinExistence type="predicted"/>
<reference evidence="2" key="1">
    <citation type="journal article" date="2023" name="Nat. Plants">
        <title>Single-cell RNA sequencing provides a high-resolution roadmap for understanding the multicellular compartmentation of specialized metabolism.</title>
        <authorList>
            <person name="Sun S."/>
            <person name="Shen X."/>
            <person name="Li Y."/>
            <person name="Li Y."/>
            <person name="Wang S."/>
            <person name="Li R."/>
            <person name="Zhang H."/>
            <person name="Shen G."/>
            <person name="Guo B."/>
            <person name="Wei J."/>
            <person name="Xu J."/>
            <person name="St-Pierre B."/>
            <person name="Chen S."/>
            <person name="Sun C."/>
        </authorList>
    </citation>
    <scope>NUCLEOTIDE SEQUENCE [LARGE SCALE GENOMIC DNA]</scope>
</reference>
<sequence>MTRARMKKLKASNGNEVNSMVAYMEEALKNMFEEFRAKIIQGNNLMVKMAECGRKETLPPTVGFYQAMMGTFHTYRRWISDEANRMWNDAKLRNRLVTERMVNNLLESQLGVLAYFWAVEWNTMVTMTEEYYPNLIKEFCAYVFFKSEPYKANIPTIVKGLGFI</sequence>
<keyword evidence="2" id="KW-1185">Reference proteome</keyword>
<gene>
    <name evidence="1" type="ORF">M9H77_23746</name>
</gene>
<evidence type="ECO:0000313" key="2">
    <source>
        <dbReference type="Proteomes" id="UP001060085"/>
    </source>
</evidence>
<name>A0ACC0ATW5_CATRO</name>
<protein>
    <submittedName>
        <fullName evidence="1">Uncharacterized protein</fullName>
    </submittedName>
</protein>
<evidence type="ECO:0000313" key="1">
    <source>
        <dbReference type="EMBL" id="KAI5664423.1"/>
    </source>
</evidence>